<gene>
    <name evidence="2" type="ORF">PG997_011597</name>
</gene>
<dbReference type="GeneID" id="92048972"/>
<feature type="compositionally biased region" description="Basic residues" evidence="1">
    <location>
        <begin position="131"/>
        <end position="146"/>
    </location>
</feature>
<evidence type="ECO:0000313" key="2">
    <source>
        <dbReference type="EMBL" id="KAK8071394.1"/>
    </source>
</evidence>
<reference evidence="2 3" key="1">
    <citation type="submission" date="2023-01" db="EMBL/GenBank/DDBJ databases">
        <title>Analysis of 21 Apiospora genomes using comparative genomics revels a genus with tremendous synthesis potential of carbohydrate active enzymes and secondary metabolites.</title>
        <authorList>
            <person name="Sorensen T."/>
        </authorList>
    </citation>
    <scope>NUCLEOTIDE SEQUENCE [LARGE SCALE GENOMIC DNA]</scope>
    <source>
        <strain evidence="2 3">CBS 114990</strain>
    </source>
</reference>
<feature type="compositionally biased region" description="Basic and acidic residues" evidence="1">
    <location>
        <begin position="183"/>
        <end position="196"/>
    </location>
</feature>
<organism evidence="2 3">
    <name type="scientific">Apiospora hydei</name>
    <dbReference type="NCBI Taxonomy" id="1337664"/>
    <lineage>
        <taxon>Eukaryota</taxon>
        <taxon>Fungi</taxon>
        <taxon>Dikarya</taxon>
        <taxon>Ascomycota</taxon>
        <taxon>Pezizomycotina</taxon>
        <taxon>Sordariomycetes</taxon>
        <taxon>Xylariomycetidae</taxon>
        <taxon>Amphisphaeriales</taxon>
        <taxon>Apiosporaceae</taxon>
        <taxon>Apiospora</taxon>
    </lineage>
</organism>
<proteinExistence type="predicted"/>
<evidence type="ECO:0000256" key="1">
    <source>
        <dbReference type="SAM" id="MobiDB-lite"/>
    </source>
</evidence>
<feature type="region of interest" description="Disordered" evidence="1">
    <location>
        <begin position="18"/>
        <end position="59"/>
    </location>
</feature>
<dbReference type="RefSeq" id="XP_066665202.1">
    <property type="nucleotide sequence ID" value="XM_066815912.1"/>
</dbReference>
<comment type="caution">
    <text evidence="2">The sequence shown here is derived from an EMBL/GenBank/DDBJ whole genome shotgun (WGS) entry which is preliminary data.</text>
</comment>
<sequence>MRSSTSLPDIIWLADADDNKHKPAAAAPPKTTSLARPSVAVAPRQEQQAQYPDHYSPASDKVRLCRDLRSRKTLSPKKLNDVLDCLEGVDRLQGSLVRARRELGNLAIFGSKQGRKRDGETTSMPGPPRSSARRGSRKQRAARRKAGAGSKTSRSAGRRRGRHNDCGSRGGRGPLSQPVVTHVHPDRRVSPEIKLE</sequence>
<name>A0ABR1VJI5_9PEZI</name>
<keyword evidence="3" id="KW-1185">Reference proteome</keyword>
<accession>A0ABR1VJI5</accession>
<dbReference type="Proteomes" id="UP001433268">
    <property type="component" value="Unassembled WGS sequence"/>
</dbReference>
<evidence type="ECO:0000313" key="3">
    <source>
        <dbReference type="Proteomes" id="UP001433268"/>
    </source>
</evidence>
<protein>
    <submittedName>
        <fullName evidence="2">Uncharacterized protein</fullName>
    </submittedName>
</protein>
<dbReference type="EMBL" id="JAQQWN010000008">
    <property type="protein sequence ID" value="KAK8071394.1"/>
    <property type="molecule type" value="Genomic_DNA"/>
</dbReference>
<feature type="region of interest" description="Disordered" evidence="1">
    <location>
        <begin position="108"/>
        <end position="196"/>
    </location>
</feature>